<dbReference type="PANTHER" id="PTHR24257">
    <property type="entry name" value="CHYMOTRYPSIN-LIKE ELASTASE FAMILY MEMBER"/>
    <property type="match status" value="1"/>
</dbReference>
<comment type="subcellular location">
    <subcellularLocation>
        <location evidence="2">Secreted</location>
    </subcellularLocation>
</comment>
<dbReference type="PROSITE" id="PS00134">
    <property type="entry name" value="TRYPSIN_HIS"/>
    <property type="match status" value="1"/>
</dbReference>
<keyword evidence="8" id="KW-0106">Calcium</keyword>
<dbReference type="EC" id="3.4.21.36" evidence="11"/>
<dbReference type="SUPFAM" id="SSF50494">
    <property type="entry name" value="Trypsin-like serine proteases"/>
    <property type="match status" value="2"/>
</dbReference>
<keyword evidence="13" id="KW-0732">Signal</keyword>
<evidence type="ECO:0000256" key="10">
    <source>
        <dbReference type="ARBA" id="ARBA00036864"/>
    </source>
</evidence>
<evidence type="ECO:0000256" key="11">
    <source>
        <dbReference type="ARBA" id="ARBA00039015"/>
    </source>
</evidence>
<keyword evidence="7 12" id="KW-0720">Serine protease</keyword>
<dbReference type="InterPro" id="IPR001314">
    <property type="entry name" value="Peptidase_S1A"/>
</dbReference>
<organism evidence="15 16">
    <name type="scientific">Pelobates cultripes</name>
    <name type="common">Western spadefoot toad</name>
    <dbReference type="NCBI Taxonomy" id="61616"/>
    <lineage>
        <taxon>Eukaryota</taxon>
        <taxon>Metazoa</taxon>
        <taxon>Chordata</taxon>
        <taxon>Craniata</taxon>
        <taxon>Vertebrata</taxon>
        <taxon>Euteleostomi</taxon>
        <taxon>Amphibia</taxon>
        <taxon>Batrachia</taxon>
        <taxon>Anura</taxon>
        <taxon>Pelobatoidea</taxon>
        <taxon>Pelobatidae</taxon>
        <taxon>Pelobates</taxon>
    </lineage>
</organism>
<accession>A0AAD1VLY9</accession>
<dbReference type="GO" id="GO:0005615">
    <property type="term" value="C:extracellular space"/>
    <property type="evidence" value="ECO:0007669"/>
    <property type="project" value="TreeGrafter"/>
</dbReference>
<dbReference type="GO" id="GO:0004252">
    <property type="term" value="F:serine-type endopeptidase activity"/>
    <property type="evidence" value="ECO:0007669"/>
    <property type="project" value="UniProtKB-EC"/>
</dbReference>
<comment type="cofactor">
    <cofactor evidence="1">
        <name>Ca(2+)</name>
        <dbReference type="ChEBI" id="CHEBI:29108"/>
    </cofactor>
</comment>
<dbReference type="Proteomes" id="UP001295444">
    <property type="component" value="Chromosome 01"/>
</dbReference>
<dbReference type="PROSITE" id="PS00135">
    <property type="entry name" value="TRYPSIN_SER"/>
    <property type="match status" value="2"/>
</dbReference>
<evidence type="ECO:0000256" key="7">
    <source>
        <dbReference type="ARBA" id="ARBA00022825"/>
    </source>
</evidence>
<dbReference type="PANTHER" id="PTHR24257:SF0">
    <property type="entry name" value="CHYMOTRYPSIN-LIKE ELASTASE FAMILY MEMBER 1"/>
    <property type="match status" value="1"/>
</dbReference>
<evidence type="ECO:0000256" key="12">
    <source>
        <dbReference type="RuleBase" id="RU363034"/>
    </source>
</evidence>
<evidence type="ECO:0000256" key="9">
    <source>
        <dbReference type="ARBA" id="ARBA00023157"/>
    </source>
</evidence>
<evidence type="ECO:0000313" key="16">
    <source>
        <dbReference type="Proteomes" id="UP001295444"/>
    </source>
</evidence>
<dbReference type="GO" id="GO:0006508">
    <property type="term" value="P:proteolysis"/>
    <property type="evidence" value="ECO:0007669"/>
    <property type="project" value="UniProtKB-KW"/>
</dbReference>
<dbReference type="CDD" id="cd00190">
    <property type="entry name" value="Tryp_SPc"/>
    <property type="match status" value="2"/>
</dbReference>
<comment type="catalytic activity">
    <reaction evidence="10">
        <text>Hydrolysis of proteins, including elastin. Preferential cleavage: Ala-|-Xaa.</text>
        <dbReference type="EC" id="3.4.21.36"/>
    </reaction>
</comment>
<keyword evidence="4 12" id="KW-0645">Protease</keyword>
<name>A0AAD1VLY9_PELCU</name>
<evidence type="ECO:0000256" key="6">
    <source>
        <dbReference type="ARBA" id="ARBA00022801"/>
    </source>
</evidence>
<keyword evidence="6 12" id="KW-0378">Hydrolase</keyword>
<feature type="domain" description="Peptidase S1" evidence="14">
    <location>
        <begin position="313"/>
        <end position="550"/>
    </location>
</feature>
<dbReference type="Gene3D" id="2.40.10.10">
    <property type="entry name" value="Trypsin-like serine proteases"/>
    <property type="match status" value="4"/>
</dbReference>
<dbReference type="EMBL" id="OW240912">
    <property type="protein sequence ID" value="CAH2224571.1"/>
    <property type="molecule type" value="Genomic_DNA"/>
</dbReference>
<dbReference type="FunFam" id="2.40.10.10:FF:000003">
    <property type="entry name" value="Transmembrane serine protease 3"/>
    <property type="match status" value="2"/>
</dbReference>
<feature type="domain" description="Peptidase S1" evidence="14">
    <location>
        <begin position="30"/>
        <end position="265"/>
    </location>
</feature>
<dbReference type="InterPro" id="IPR050850">
    <property type="entry name" value="Peptidase_S1_Elastase_sf"/>
</dbReference>
<keyword evidence="9" id="KW-1015">Disulfide bond</keyword>
<evidence type="ECO:0000256" key="13">
    <source>
        <dbReference type="SAM" id="SignalP"/>
    </source>
</evidence>
<keyword evidence="5" id="KW-0479">Metal-binding</keyword>
<dbReference type="Pfam" id="PF00089">
    <property type="entry name" value="Trypsin"/>
    <property type="match status" value="2"/>
</dbReference>
<dbReference type="PROSITE" id="PS50240">
    <property type="entry name" value="TRYPSIN_DOM"/>
    <property type="match status" value="2"/>
</dbReference>
<feature type="chain" id="PRO_5042116669" description="pancreatic elastase" evidence="13">
    <location>
        <begin position="17"/>
        <end position="553"/>
    </location>
</feature>
<sequence length="553" mass="59119">MFRFLLPLALVLCGHCADDIQFLEDINPWMFGGTDAAKNAWPWQVSLQYQSGNSYHHTCGGSLIRPNRVLTTAHCVDVSRTYRVVMGNHNLSTNEATEQAISVSKIVKHEKWNNAADGNDIAVLHLASSATLNPSVQVATLPADGTVLANNFACVVTGWGRTSTDGSSPSVLQQATLSVVAHSVCSSSSYWGSTVKTTMLCAKGDGAHASCTGDSGGPLNCLVNGVYQVHGITSFVSSLGCNTKRKPNIYTSVSAYISWINAVFPIFLFILSISSRGCTVTLLHFRSSSATTRCFLCGQCFEELRVYDGSSRVVGGTDAIKNSWPWQISLQVLSGGVWYHICGGTLIRSNWVLTAAHCVDSYDTYRVSLGDHNIYESEPTRQVISVDKVISHAQWNTNDVSAGYDVAVIRLATNAILNNAVQLAQLPESNVILANNHPCTVTGWGYTSTNGAVAAVLQEAPLPVVDHKTCSGILYWGSTVKTSMVCAGGNGAQSGCFGDSGGPLNCLVNGGYEVHGVTSFVSSRGCNAIRKPTVFTRVSAYTSWINDNINANS</sequence>
<keyword evidence="16" id="KW-1185">Reference proteome</keyword>
<keyword evidence="3" id="KW-0964">Secreted</keyword>
<dbReference type="InterPro" id="IPR033116">
    <property type="entry name" value="TRYPSIN_SER"/>
</dbReference>
<evidence type="ECO:0000313" key="15">
    <source>
        <dbReference type="EMBL" id="CAH2224571.1"/>
    </source>
</evidence>
<evidence type="ECO:0000256" key="2">
    <source>
        <dbReference type="ARBA" id="ARBA00004613"/>
    </source>
</evidence>
<feature type="signal peptide" evidence="13">
    <location>
        <begin position="1"/>
        <end position="16"/>
    </location>
</feature>
<dbReference type="SMART" id="SM00020">
    <property type="entry name" value="Tryp_SPc"/>
    <property type="match status" value="2"/>
</dbReference>
<proteinExistence type="predicted"/>
<evidence type="ECO:0000256" key="8">
    <source>
        <dbReference type="ARBA" id="ARBA00022837"/>
    </source>
</evidence>
<dbReference type="AlphaFoldDB" id="A0AAD1VLY9"/>
<evidence type="ECO:0000256" key="4">
    <source>
        <dbReference type="ARBA" id="ARBA00022670"/>
    </source>
</evidence>
<gene>
    <name evidence="15" type="ORF">PECUL_23A032970</name>
</gene>
<dbReference type="InterPro" id="IPR001254">
    <property type="entry name" value="Trypsin_dom"/>
</dbReference>
<dbReference type="GO" id="GO:0046872">
    <property type="term" value="F:metal ion binding"/>
    <property type="evidence" value="ECO:0007669"/>
    <property type="project" value="UniProtKB-KW"/>
</dbReference>
<dbReference type="InterPro" id="IPR018114">
    <property type="entry name" value="TRYPSIN_HIS"/>
</dbReference>
<dbReference type="PRINTS" id="PR00722">
    <property type="entry name" value="CHYMOTRYPSIN"/>
</dbReference>
<reference evidence="15" key="1">
    <citation type="submission" date="2022-03" db="EMBL/GenBank/DDBJ databases">
        <authorList>
            <person name="Alioto T."/>
            <person name="Alioto T."/>
            <person name="Gomez Garrido J."/>
        </authorList>
    </citation>
    <scope>NUCLEOTIDE SEQUENCE</scope>
</reference>
<evidence type="ECO:0000259" key="14">
    <source>
        <dbReference type="PROSITE" id="PS50240"/>
    </source>
</evidence>
<protein>
    <recommendedName>
        <fullName evidence="11">pancreatic elastase</fullName>
        <ecNumber evidence="11">3.4.21.36</ecNumber>
    </recommendedName>
</protein>
<evidence type="ECO:0000256" key="5">
    <source>
        <dbReference type="ARBA" id="ARBA00022723"/>
    </source>
</evidence>
<evidence type="ECO:0000256" key="3">
    <source>
        <dbReference type="ARBA" id="ARBA00022525"/>
    </source>
</evidence>
<evidence type="ECO:0000256" key="1">
    <source>
        <dbReference type="ARBA" id="ARBA00001913"/>
    </source>
</evidence>
<dbReference type="InterPro" id="IPR009003">
    <property type="entry name" value="Peptidase_S1_PA"/>
</dbReference>
<dbReference type="InterPro" id="IPR043504">
    <property type="entry name" value="Peptidase_S1_PA_chymotrypsin"/>
</dbReference>